<dbReference type="Gene3D" id="3.90.1200.10">
    <property type="match status" value="1"/>
</dbReference>
<protein>
    <recommendedName>
        <fullName evidence="2">Aminoglycoside phosphotransferase domain-containing protein</fullName>
    </recommendedName>
</protein>
<proteinExistence type="predicted"/>
<feature type="compositionally biased region" description="Basic and acidic residues" evidence="1">
    <location>
        <begin position="24"/>
        <end position="41"/>
    </location>
</feature>
<sequence>MTRTTTDRTEWADLPEAVRTRVQEHTGRVLDSRPAGGDRSDITATLDTETGPVFIKGANGGIFARALRNEANVTPHVAGISPALLWRVETENWIILGLDYVEGRHADYTPGSADLDLLRTTLSQLQQVPLPQQVTKGVERQYGGLEAIAGDNLLHTDLHAENVLITPERAYLVDWAWACKGAPWAELAMLAFRLMAAGHTIESAVAWGQSFPAWDDGEPLTAFVAANAQSWERAAQHDPQDWKVRAADVAQQWADRRRSLYASDKRCACEDFEAPGSDGGSIP</sequence>
<comment type="caution">
    <text evidence="3">The sequence shown here is derived from an EMBL/GenBank/DDBJ whole genome shotgun (WGS) entry which is preliminary data.</text>
</comment>
<dbReference type="InterPro" id="IPR002575">
    <property type="entry name" value="Aminoglycoside_PTrfase"/>
</dbReference>
<keyword evidence="4" id="KW-1185">Reference proteome</keyword>
<accession>A0ABP6CX16</accession>
<dbReference type="Proteomes" id="UP001501509">
    <property type="component" value="Unassembled WGS sequence"/>
</dbReference>
<evidence type="ECO:0000256" key="1">
    <source>
        <dbReference type="SAM" id="MobiDB-lite"/>
    </source>
</evidence>
<dbReference type="Pfam" id="PF01636">
    <property type="entry name" value="APH"/>
    <property type="match status" value="1"/>
</dbReference>
<evidence type="ECO:0000313" key="3">
    <source>
        <dbReference type="EMBL" id="GAA2629860.1"/>
    </source>
</evidence>
<reference evidence="4" key="1">
    <citation type="journal article" date="2019" name="Int. J. Syst. Evol. Microbiol.">
        <title>The Global Catalogue of Microorganisms (GCM) 10K type strain sequencing project: providing services to taxonomists for standard genome sequencing and annotation.</title>
        <authorList>
            <consortium name="The Broad Institute Genomics Platform"/>
            <consortium name="The Broad Institute Genome Sequencing Center for Infectious Disease"/>
            <person name="Wu L."/>
            <person name="Ma J."/>
        </authorList>
    </citation>
    <scope>NUCLEOTIDE SEQUENCE [LARGE SCALE GENOMIC DNA]</scope>
    <source>
        <strain evidence="4">JCM 6833</strain>
    </source>
</reference>
<feature type="region of interest" description="Disordered" evidence="1">
    <location>
        <begin position="24"/>
        <end position="44"/>
    </location>
</feature>
<feature type="domain" description="Aminoglycoside phosphotransferase" evidence="2">
    <location>
        <begin position="153"/>
        <end position="234"/>
    </location>
</feature>
<dbReference type="EMBL" id="BAAATD010000014">
    <property type="protein sequence ID" value="GAA2629860.1"/>
    <property type="molecule type" value="Genomic_DNA"/>
</dbReference>
<name>A0ABP6CX16_9ACTN</name>
<dbReference type="InterPro" id="IPR011009">
    <property type="entry name" value="Kinase-like_dom_sf"/>
</dbReference>
<organism evidence="3 4">
    <name type="scientific">Actinomadura fulvescens</name>
    <dbReference type="NCBI Taxonomy" id="46160"/>
    <lineage>
        <taxon>Bacteria</taxon>
        <taxon>Bacillati</taxon>
        <taxon>Actinomycetota</taxon>
        <taxon>Actinomycetes</taxon>
        <taxon>Streptosporangiales</taxon>
        <taxon>Thermomonosporaceae</taxon>
        <taxon>Actinomadura</taxon>
    </lineage>
</organism>
<gene>
    <name evidence="3" type="ORF">GCM10010411_79490</name>
</gene>
<evidence type="ECO:0000259" key="2">
    <source>
        <dbReference type="Pfam" id="PF01636"/>
    </source>
</evidence>
<evidence type="ECO:0000313" key="4">
    <source>
        <dbReference type="Proteomes" id="UP001501509"/>
    </source>
</evidence>
<dbReference type="SUPFAM" id="SSF56112">
    <property type="entry name" value="Protein kinase-like (PK-like)"/>
    <property type="match status" value="1"/>
</dbReference>